<feature type="transmembrane region" description="Helical" evidence="5">
    <location>
        <begin position="89"/>
        <end position="112"/>
    </location>
</feature>
<dbReference type="EMBL" id="SPNK01000016">
    <property type="protein sequence ID" value="TFH99159.1"/>
    <property type="molecule type" value="Genomic_DNA"/>
</dbReference>
<evidence type="ECO:0000256" key="3">
    <source>
        <dbReference type="ARBA" id="ARBA00022989"/>
    </source>
</evidence>
<dbReference type="Proteomes" id="UP000298017">
    <property type="component" value="Unassembled WGS sequence"/>
</dbReference>
<accession>A0AAX2SCA9</accession>
<evidence type="ECO:0000256" key="2">
    <source>
        <dbReference type="ARBA" id="ARBA00022692"/>
    </source>
</evidence>
<dbReference type="RefSeq" id="WP_070637045.1">
    <property type="nucleotide sequence ID" value="NZ_CABMOG010000020.1"/>
</dbReference>
<organism evidence="7 8">
    <name type="scientific">Kocuria rhizophila</name>
    <dbReference type="NCBI Taxonomy" id="72000"/>
    <lineage>
        <taxon>Bacteria</taxon>
        <taxon>Bacillati</taxon>
        <taxon>Actinomycetota</taxon>
        <taxon>Actinomycetes</taxon>
        <taxon>Micrococcales</taxon>
        <taxon>Micrococcaceae</taxon>
        <taxon>Kocuria</taxon>
    </lineage>
</organism>
<comment type="subcellular location">
    <subcellularLocation>
        <location evidence="1">Endomembrane system</location>
        <topology evidence="1">Multi-pass membrane protein</topology>
    </subcellularLocation>
</comment>
<keyword evidence="8" id="KW-1185">Reference proteome</keyword>
<dbReference type="Pfam" id="PF02656">
    <property type="entry name" value="DUF202"/>
    <property type="match status" value="1"/>
</dbReference>
<evidence type="ECO:0000259" key="6">
    <source>
        <dbReference type="Pfam" id="PF02656"/>
    </source>
</evidence>
<keyword evidence="2 5" id="KW-0812">Transmembrane</keyword>
<keyword evidence="3 5" id="KW-1133">Transmembrane helix</keyword>
<reference evidence="7 8" key="1">
    <citation type="submission" date="2019-03" db="EMBL/GenBank/DDBJ databases">
        <title>Genome Sequencing and Assembly of Various Microbes Isolated from Alder Root Nodule.</title>
        <authorList>
            <person name="Swanson E."/>
            <person name="Sevigny J.L."/>
            <person name="Pesce C."/>
            <person name="Davis I."/>
            <person name="Kleiner V."/>
            <person name="Tisa L."/>
        </authorList>
    </citation>
    <scope>NUCLEOTIDE SEQUENCE [LARGE SCALE GENOMIC DNA]</scope>
    <source>
        <strain evidence="7 8">4R-31</strain>
    </source>
</reference>
<evidence type="ECO:0000256" key="4">
    <source>
        <dbReference type="ARBA" id="ARBA00023136"/>
    </source>
</evidence>
<keyword evidence="4 5" id="KW-0472">Membrane</keyword>
<comment type="caution">
    <text evidence="7">The sequence shown here is derived from an EMBL/GenBank/DDBJ whole genome shotgun (WGS) entry which is preliminary data.</text>
</comment>
<sequence>MTSPPAANVCGHDDPGLQPERTVLSWGRTLLSLCGATALHLRWLPTHGAFVLSLLIVALSLAAGIYATQRMRYRRSVTGIATDEITPDAASVLLTAAACVLLGLLGIVAILFF</sequence>
<evidence type="ECO:0000313" key="8">
    <source>
        <dbReference type="Proteomes" id="UP000298017"/>
    </source>
</evidence>
<proteinExistence type="predicted"/>
<evidence type="ECO:0000256" key="1">
    <source>
        <dbReference type="ARBA" id="ARBA00004127"/>
    </source>
</evidence>
<evidence type="ECO:0000256" key="5">
    <source>
        <dbReference type="SAM" id="Phobius"/>
    </source>
</evidence>
<name>A0AAX2SCA9_KOCRH</name>
<feature type="transmembrane region" description="Helical" evidence="5">
    <location>
        <begin position="49"/>
        <end position="68"/>
    </location>
</feature>
<evidence type="ECO:0000313" key="7">
    <source>
        <dbReference type="EMBL" id="TFH99159.1"/>
    </source>
</evidence>
<dbReference type="GO" id="GO:0012505">
    <property type="term" value="C:endomembrane system"/>
    <property type="evidence" value="ECO:0007669"/>
    <property type="project" value="UniProtKB-SubCell"/>
</dbReference>
<gene>
    <name evidence="7" type="ORF">E4P33_11030</name>
</gene>
<feature type="domain" description="DUF202" evidence="6">
    <location>
        <begin position="14"/>
        <end position="75"/>
    </location>
</feature>
<dbReference type="AlphaFoldDB" id="A0AAX2SCA9"/>
<protein>
    <submittedName>
        <fullName evidence="7">DUF202 domain-containing protein</fullName>
    </submittedName>
</protein>
<dbReference type="InterPro" id="IPR003807">
    <property type="entry name" value="DUF202"/>
</dbReference>